<dbReference type="CDD" id="cd06661">
    <property type="entry name" value="GGCT_like"/>
    <property type="match status" value="1"/>
</dbReference>
<dbReference type="PANTHER" id="PTHR31544:SF2">
    <property type="entry name" value="AIG2-LIKE PROTEIN D"/>
    <property type="match status" value="1"/>
</dbReference>
<dbReference type="EMBL" id="QPFP01000009">
    <property type="protein sequence ID" value="TEB34769.1"/>
    <property type="molecule type" value="Genomic_DNA"/>
</dbReference>
<evidence type="ECO:0000256" key="3">
    <source>
        <dbReference type="ARBA" id="ARBA00030602"/>
    </source>
</evidence>
<accession>A0A4Y7TMK5</accession>
<dbReference type="PANTHER" id="PTHR31544">
    <property type="entry name" value="AIG2-LIKE PROTEIN D"/>
    <property type="match status" value="1"/>
</dbReference>
<keyword evidence="6" id="KW-1185">Reference proteome</keyword>
<evidence type="ECO:0000256" key="2">
    <source>
        <dbReference type="ARBA" id="ARBA00022679"/>
    </source>
</evidence>
<dbReference type="InterPro" id="IPR045038">
    <property type="entry name" value="AIG2-like"/>
</dbReference>
<dbReference type="Pfam" id="PF06094">
    <property type="entry name" value="GGACT"/>
    <property type="match status" value="1"/>
</dbReference>
<evidence type="ECO:0000313" key="5">
    <source>
        <dbReference type="EMBL" id="TEB34769.1"/>
    </source>
</evidence>
<dbReference type="InterPro" id="IPR013024">
    <property type="entry name" value="GGCT-like"/>
</dbReference>
<dbReference type="SUPFAM" id="SSF110857">
    <property type="entry name" value="Gamma-glutamyl cyclotransferase-like"/>
    <property type="match status" value="1"/>
</dbReference>
<comment type="caution">
    <text evidence="5">The sequence shown here is derived from an EMBL/GenBank/DDBJ whole genome shotgun (WGS) entry which is preliminary data.</text>
</comment>
<reference evidence="5 6" key="1">
    <citation type="journal article" date="2019" name="Nat. Ecol. Evol.">
        <title>Megaphylogeny resolves global patterns of mushroom evolution.</title>
        <authorList>
            <person name="Varga T."/>
            <person name="Krizsan K."/>
            <person name="Foldi C."/>
            <person name="Dima B."/>
            <person name="Sanchez-Garcia M."/>
            <person name="Sanchez-Ramirez S."/>
            <person name="Szollosi G.J."/>
            <person name="Szarkandi J.G."/>
            <person name="Papp V."/>
            <person name="Albert L."/>
            <person name="Andreopoulos W."/>
            <person name="Angelini C."/>
            <person name="Antonin V."/>
            <person name="Barry K.W."/>
            <person name="Bougher N.L."/>
            <person name="Buchanan P."/>
            <person name="Buyck B."/>
            <person name="Bense V."/>
            <person name="Catcheside P."/>
            <person name="Chovatia M."/>
            <person name="Cooper J."/>
            <person name="Damon W."/>
            <person name="Desjardin D."/>
            <person name="Finy P."/>
            <person name="Geml J."/>
            <person name="Haridas S."/>
            <person name="Hughes K."/>
            <person name="Justo A."/>
            <person name="Karasinski D."/>
            <person name="Kautmanova I."/>
            <person name="Kiss B."/>
            <person name="Kocsube S."/>
            <person name="Kotiranta H."/>
            <person name="LaButti K.M."/>
            <person name="Lechner B.E."/>
            <person name="Liimatainen K."/>
            <person name="Lipzen A."/>
            <person name="Lukacs Z."/>
            <person name="Mihaltcheva S."/>
            <person name="Morgado L.N."/>
            <person name="Niskanen T."/>
            <person name="Noordeloos M.E."/>
            <person name="Ohm R.A."/>
            <person name="Ortiz-Santana B."/>
            <person name="Ovrebo C."/>
            <person name="Racz N."/>
            <person name="Riley R."/>
            <person name="Savchenko A."/>
            <person name="Shiryaev A."/>
            <person name="Soop K."/>
            <person name="Spirin V."/>
            <person name="Szebenyi C."/>
            <person name="Tomsovsky M."/>
            <person name="Tulloss R.E."/>
            <person name="Uehling J."/>
            <person name="Grigoriev I.V."/>
            <person name="Vagvolgyi C."/>
            <person name="Papp T."/>
            <person name="Martin F.M."/>
            <person name="Miettinen O."/>
            <person name="Hibbett D.S."/>
            <person name="Nagy L.G."/>
        </authorList>
    </citation>
    <scope>NUCLEOTIDE SEQUENCE [LARGE SCALE GENOMIC DNA]</scope>
    <source>
        <strain evidence="5 6">FP101781</strain>
    </source>
</reference>
<keyword evidence="2" id="KW-0808">Transferase</keyword>
<gene>
    <name evidence="5" type="ORF">FA13DRAFT_1625428</name>
</gene>
<evidence type="ECO:0000259" key="4">
    <source>
        <dbReference type="Pfam" id="PF06094"/>
    </source>
</evidence>
<dbReference type="InterPro" id="IPR036568">
    <property type="entry name" value="GGCT-like_sf"/>
</dbReference>
<dbReference type="AlphaFoldDB" id="A0A4Y7TMK5"/>
<dbReference type="Proteomes" id="UP000298030">
    <property type="component" value="Unassembled WGS sequence"/>
</dbReference>
<evidence type="ECO:0000313" key="6">
    <source>
        <dbReference type="Proteomes" id="UP000298030"/>
    </source>
</evidence>
<sequence length="232" mass="26630">MSTEDVVDPSTIQKKAFFYGTLMHPRTLKQILQNNGEHLRFCPAVLIGYARHKVKGQTYPGIITLSQSESILGMKHHSLQESVVRGTLVEGLTEADLKRLDDFEDTEYARETLTIHPLAPFEPLSTHAEQDDEIIRMHATPLSTEAGLTFGVQVDTYVYRMLERLDPGLWMFDDFVQNHAAQWFNYVPMIARLRSRQWYENVMATGNMITSMEYTDRPGQINESMDDVTTNR</sequence>
<name>A0A4Y7TMK5_COPMI</name>
<protein>
    <recommendedName>
        <fullName evidence="3">Putative gamma-glutamylcyclotransferase</fullName>
    </recommendedName>
</protein>
<organism evidence="5 6">
    <name type="scientific">Coprinellus micaceus</name>
    <name type="common">Glistening ink-cap mushroom</name>
    <name type="synonym">Coprinus micaceus</name>
    <dbReference type="NCBI Taxonomy" id="71717"/>
    <lineage>
        <taxon>Eukaryota</taxon>
        <taxon>Fungi</taxon>
        <taxon>Dikarya</taxon>
        <taxon>Basidiomycota</taxon>
        <taxon>Agaricomycotina</taxon>
        <taxon>Agaricomycetes</taxon>
        <taxon>Agaricomycetidae</taxon>
        <taxon>Agaricales</taxon>
        <taxon>Agaricineae</taxon>
        <taxon>Psathyrellaceae</taxon>
        <taxon>Coprinellus</taxon>
    </lineage>
</organism>
<dbReference type="OrthoDB" id="1044435at2759"/>
<dbReference type="Gene3D" id="3.10.490.10">
    <property type="entry name" value="Gamma-glutamyl cyclotransferase-like"/>
    <property type="match status" value="1"/>
</dbReference>
<dbReference type="InterPro" id="IPR009288">
    <property type="entry name" value="AIG2-like_dom"/>
</dbReference>
<proteinExistence type="inferred from homology"/>
<comment type="similarity">
    <text evidence="1">Belongs to the gamma-glutamylcyclotransferase family.</text>
</comment>
<evidence type="ECO:0000256" key="1">
    <source>
        <dbReference type="ARBA" id="ARBA00008861"/>
    </source>
</evidence>
<feature type="domain" description="Gamma-glutamylcyclotransferase AIG2-like" evidence="4">
    <location>
        <begin position="17"/>
        <end position="115"/>
    </location>
</feature>
<dbReference type="GO" id="GO:0016740">
    <property type="term" value="F:transferase activity"/>
    <property type="evidence" value="ECO:0007669"/>
    <property type="project" value="UniProtKB-KW"/>
</dbReference>